<dbReference type="Proteomes" id="UP000005938">
    <property type="component" value="Unassembled WGS sequence"/>
</dbReference>
<dbReference type="RefSeq" id="WP_008241385.1">
    <property type="nucleotide sequence ID" value="NZ_AJJU01000037.1"/>
</dbReference>
<gene>
    <name evidence="1" type="ORF">W5A_13076</name>
</gene>
<dbReference type="AlphaFoldDB" id="I0W7S5"/>
<dbReference type="OrthoDB" id="282419at2"/>
<sequence>MPQKILVPIDLENPEKIINDFLYPKQTESGFELTGIKTNKKVDYGMVILTSEINENDLFKRIVDSGIKIDSVKKLLNILKNYVERLPNYKIGNILEIDNSKNDLGFKLKHQKLNKKK</sequence>
<keyword evidence="2" id="KW-1185">Reference proteome</keyword>
<dbReference type="EMBL" id="AJJU01000037">
    <property type="protein sequence ID" value="EID72441.1"/>
    <property type="molecule type" value="Genomic_DNA"/>
</dbReference>
<proteinExistence type="predicted"/>
<comment type="caution">
    <text evidence="1">The sequence shown here is derived from an EMBL/GenBank/DDBJ whole genome shotgun (WGS) entry which is preliminary data.</text>
</comment>
<organism evidence="1 2">
    <name type="scientific">Imtechella halotolerans K1</name>
    <dbReference type="NCBI Taxonomy" id="946077"/>
    <lineage>
        <taxon>Bacteria</taxon>
        <taxon>Pseudomonadati</taxon>
        <taxon>Bacteroidota</taxon>
        <taxon>Flavobacteriia</taxon>
        <taxon>Flavobacteriales</taxon>
        <taxon>Flavobacteriaceae</taxon>
        <taxon>Imtechella</taxon>
    </lineage>
</organism>
<evidence type="ECO:0000313" key="1">
    <source>
        <dbReference type="EMBL" id="EID72441.1"/>
    </source>
</evidence>
<name>I0W7S5_9FLAO</name>
<protein>
    <submittedName>
        <fullName evidence="1">Uncharacterized protein</fullName>
    </submittedName>
</protein>
<reference evidence="1 2" key="1">
    <citation type="journal article" date="2012" name="J. Bacteriol.">
        <title>Genome Sequence of the Halotolerant Bacterium Imtechella halotolerans K1T.</title>
        <authorList>
            <person name="Kumar S."/>
            <person name="Vikram S."/>
            <person name="Subramanian S."/>
            <person name="Raghava G.P."/>
            <person name="Pinnaka A.K."/>
        </authorList>
    </citation>
    <scope>NUCLEOTIDE SEQUENCE [LARGE SCALE GENOMIC DNA]</scope>
    <source>
        <strain evidence="1 2">K1</strain>
    </source>
</reference>
<accession>I0W7S5</accession>
<evidence type="ECO:0000313" key="2">
    <source>
        <dbReference type="Proteomes" id="UP000005938"/>
    </source>
</evidence>
<dbReference type="eggNOG" id="ENOG5033KXQ">
    <property type="taxonomic scope" value="Bacteria"/>
</dbReference>